<dbReference type="PANTHER" id="PTHR30483">
    <property type="entry name" value="LEUCINE-SPECIFIC-BINDING PROTEIN"/>
    <property type="match status" value="1"/>
</dbReference>
<protein>
    <submittedName>
        <fullName evidence="4">Urea ABC transporter, urea binding protein</fullName>
    </submittedName>
</protein>
<dbReference type="InterPro" id="IPR028081">
    <property type="entry name" value="Leu-bd"/>
</dbReference>
<dbReference type="PANTHER" id="PTHR30483:SF6">
    <property type="entry name" value="PERIPLASMIC BINDING PROTEIN OF ABC TRANSPORTER FOR NATURAL AMINO ACIDS"/>
    <property type="match status" value="1"/>
</dbReference>
<evidence type="ECO:0000313" key="5">
    <source>
        <dbReference type="Proteomes" id="UP000254573"/>
    </source>
</evidence>
<dbReference type="SUPFAM" id="SSF53822">
    <property type="entry name" value="Periplasmic binding protein-like I"/>
    <property type="match status" value="1"/>
</dbReference>
<dbReference type="InterPro" id="IPR051010">
    <property type="entry name" value="BCAA_transport"/>
</dbReference>
<organism evidence="4 5">
    <name type="scientific">Pandoraea pnomenusa</name>
    <dbReference type="NCBI Taxonomy" id="93220"/>
    <lineage>
        <taxon>Bacteria</taxon>
        <taxon>Pseudomonadati</taxon>
        <taxon>Pseudomonadota</taxon>
        <taxon>Betaproteobacteria</taxon>
        <taxon>Burkholderiales</taxon>
        <taxon>Burkholderiaceae</taxon>
        <taxon>Pandoraea</taxon>
    </lineage>
</organism>
<dbReference type="EMBL" id="UGSG01000001">
    <property type="protein sequence ID" value="SUA81561.1"/>
    <property type="molecule type" value="Genomic_DNA"/>
</dbReference>
<sequence length="414" mass="44316">MSTFRASRITSLAALAIAAATFAASLSAQAQPGKMSDGVVKIGVLTDMSSIFSDIGGKGSVIAAQMAVDDFGGKVNGVPVKVISADHQNKTDVAATIARDWFDNQQVDVVEDLLPSSVALAVSNVARAKKRIAIVTGAGTTRLVNEECSPYTVQYSYDTYSFASNTVKAMTRSGDNSWYFLTVDYALGASLEKDATDALQHVNGKVVGRAKHPLNSSDLSSYLLQAQASRAKVIALANAGADTVNAIKTAREFGITGPGKQKIAGLHMFISDIHSLGLEAAQGMTLTTAFYWDRDDASRTWAQRFYAKTGKMPTLVHAGTYSSVMHYLQAVQRTGTDDADTVMASMKATPVNDFFAKGGQIRPDGLMVHDMYLVQVKSPKASKKPWDYYNVVQTIPAAEAFRPLAQSQCALVKK</sequence>
<accession>A0A378YYN8</accession>
<evidence type="ECO:0000313" key="4">
    <source>
        <dbReference type="EMBL" id="SUA81561.1"/>
    </source>
</evidence>
<name>A0A378YYN8_9BURK</name>
<dbReference type="GeneID" id="57198007"/>
<gene>
    <name evidence="4" type="ORF">NCTC13160_04426</name>
</gene>
<dbReference type="KEGG" id="prb:X636_18145"/>
<evidence type="ECO:0000256" key="2">
    <source>
        <dbReference type="ARBA" id="ARBA00022729"/>
    </source>
</evidence>
<dbReference type="Proteomes" id="UP000254573">
    <property type="component" value="Unassembled WGS sequence"/>
</dbReference>
<dbReference type="RefSeq" id="WP_023596860.1">
    <property type="nucleotide sequence ID" value="NC_023018.2"/>
</dbReference>
<dbReference type="Pfam" id="PF13458">
    <property type="entry name" value="Peripla_BP_6"/>
    <property type="match status" value="1"/>
</dbReference>
<comment type="similarity">
    <text evidence="1">Belongs to the leucine-binding protein family.</text>
</comment>
<feature type="domain" description="Leucine-binding protein" evidence="3">
    <location>
        <begin position="40"/>
        <end position="378"/>
    </location>
</feature>
<evidence type="ECO:0000256" key="1">
    <source>
        <dbReference type="ARBA" id="ARBA00010062"/>
    </source>
</evidence>
<dbReference type="CDD" id="cd06327">
    <property type="entry name" value="PBP1_SBP-like"/>
    <property type="match status" value="1"/>
</dbReference>
<reference evidence="4 5" key="1">
    <citation type="submission" date="2018-06" db="EMBL/GenBank/DDBJ databases">
        <authorList>
            <consortium name="Pathogen Informatics"/>
            <person name="Doyle S."/>
        </authorList>
    </citation>
    <scope>NUCLEOTIDE SEQUENCE [LARGE SCALE GENOMIC DNA]</scope>
    <source>
        <strain evidence="4 5">NCTC13160</strain>
    </source>
</reference>
<dbReference type="AlphaFoldDB" id="A0A378YYN8"/>
<keyword evidence="2" id="KW-0732">Signal</keyword>
<dbReference type="OrthoDB" id="8887944at2"/>
<dbReference type="InterPro" id="IPR028082">
    <property type="entry name" value="Peripla_BP_I"/>
</dbReference>
<proteinExistence type="inferred from homology"/>
<evidence type="ECO:0000259" key="3">
    <source>
        <dbReference type="Pfam" id="PF13458"/>
    </source>
</evidence>
<dbReference type="STRING" id="93220.A6P55_18945"/>
<dbReference type="KEGG" id="ppnm:LV28_22455"/>
<dbReference type="Gene3D" id="3.40.50.2300">
    <property type="match status" value="2"/>
</dbReference>